<dbReference type="Pfam" id="PF00270">
    <property type="entry name" value="DEAD"/>
    <property type="match status" value="2"/>
</dbReference>
<evidence type="ECO:0000313" key="11">
    <source>
        <dbReference type="Proteomes" id="UP000829685"/>
    </source>
</evidence>
<comment type="function">
    <text evidence="5">RNA helicase.</text>
</comment>
<sequence>MYARYVPPSKTDAKTETKVNASTQDEPPRPGAYNRYVPPAKPAAEPRQHKHFGDETELAVPEQPPTKRVKLASDDSANDARPSAGRQEPEDTDMGVESVHGEPEAASEKTDKKANKTKEKKSKEKKDTKRSQDVATTDEPVEEESIASESVLANAHDESPETPAPAKPKKEKKKKKPKDSASDEHDAPSDDDEMKRWHKSVLERKQKSMKAPQPPPTDSAVPNGTNDQDVVMEDAPEALEAHGLEPLPQPALIPEDTSEPTYQTLPPWLAEPIRVSGQARAPFTDFGLTPELGITPETSERLAQKGYKEAFAIQTAVIPQLLPHHCRTMHSDILVSAATGSGKTLAYALPMIRDLSHGNRHVTRLRALVVLPTRELVRQAHKICEECAGVFGADADRRRVKIGTATGNQTIQEERKALLEREDRYDPDAYAERQKRLESRRKGYYDDEVEGAEDDEELAEIRRKEDKKETLPDYVIGYKSRVDILICTPGRLVEHIKYTPGFRLDYVRWLVADEADKLLGQGFQQWLDLVIPKLQDDAAQARQHKQTHFSGVRKVILSATMTRDLDLLEGLKLRRPKLVVLEGSGAGVEYALPELLRETALKADNNLKPLFLLDLLQSSHLTASKPAEAISDITSSSGSDSESDSGSDSESDSDSDTDSSSDSDSESAAGKPSRPSSKPALPSKSILIFTNSNQSALRLSRLLCILSPPLEPIVGLLTSDTAYSTRKQTLQAFSTGKIRIIVASDLVARGIDLPHLEHVINYDMPSSVASYVHRVGRTARAGRSGHAWTFFTDAEARWFWKDVASDRVIRRSSKVERLRITEEKEAAYEDKKARYEEALEALGNEAADQRRAR</sequence>
<dbReference type="InterPro" id="IPR027417">
    <property type="entry name" value="P-loop_NTPase"/>
</dbReference>
<comment type="domain">
    <text evidence="5">The Q motif is unique to and characteristic of the DEAD box family of RNA helicases and controls ATP binding and hydrolysis.</text>
</comment>
<dbReference type="EMBL" id="JAFIMR010000005">
    <property type="protein sequence ID" value="KAI1878854.1"/>
    <property type="molecule type" value="Genomic_DNA"/>
</dbReference>
<dbReference type="AlphaFoldDB" id="A0A9P9WTI9"/>
<feature type="region of interest" description="Disordered" evidence="7">
    <location>
        <begin position="627"/>
        <end position="682"/>
    </location>
</feature>
<feature type="compositionally biased region" description="Acidic residues" evidence="7">
    <location>
        <begin position="641"/>
        <end position="665"/>
    </location>
</feature>
<evidence type="ECO:0000256" key="4">
    <source>
        <dbReference type="ARBA" id="ARBA00022884"/>
    </source>
</evidence>
<dbReference type="PROSITE" id="PS51192">
    <property type="entry name" value="HELICASE_ATP_BIND_1"/>
    <property type="match status" value="1"/>
</dbReference>
<keyword evidence="3 5" id="KW-0067">ATP-binding</keyword>
<keyword evidence="2 5" id="KW-0378">Hydrolase</keyword>
<dbReference type="SMART" id="SM00487">
    <property type="entry name" value="DEXDc"/>
    <property type="match status" value="1"/>
</dbReference>
<dbReference type="CDD" id="cd17956">
    <property type="entry name" value="DEADc_DDX51"/>
    <property type="match status" value="1"/>
</dbReference>
<evidence type="ECO:0000259" key="8">
    <source>
        <dbReference type="PROSITE" id="PS51192"/>
    </source>
</evidence>
<keyword evidence="4 5" id="KW-0694">RNA-binding</keyword>
<keyword evidence="1 5" id="KW-0547">Nucleotide-binding</keyword>
<organism evidence="10 11">
    <name type="scientific">Neoarthrinium moseri</name>
    <dbReference type="NCBI Taxonomy" id="1658444"/>
    <lineage>
        <taxon>Eukaryota</taxon>
        <taxon>Fungi</taxon>
        <taxon>Dikarya</taxon>
        <taxon>Ascomycota</taxon>
        <taxon>Pezizomycotina</taxon>
        <taxon>Sordariomycetes</taxon>
        <taxon>Xylariomycetidae</taxon>
        <taxon>Amphisphaeriales</taxon>
        <taxon>Apiosporaceae</taxon>
        <taxon>Neoarthrinium</taxon>
    </lineage>
</organism>
<keyword evidence="5" id="KW-0347">Helicase</keyword>
<feature type="compositionally biased region" description="Basic and acidic residues" evidence="7">
    <location>
        <begin position="44"/>
        <end position="54"/>
    </location>
</feature>
<feature type="region of interest" description="Disordered" evidence="7">
    <location>
        <begin position="1"/>
        <end position="228"/>
    </location>
</feature>
<evidence type="ECO:0000256" key="6">
    <source>
        <dbReference type="SAM" id="Coils"/>
    </source>
</evidence>
<dbReference type="GO" id="GO:0016787">
    <property type="term" value="F:hydrolase activity"/>
    <property type="evidence" value="ECO:0007669"/>
    <property type="project" value="UniProtKB-KW"/>
</dbReference>
<dbReference type="PANTHER" id="PTHR24031">
    <property type="entry name" value="RNA HELICASE"/>
    <property type="match status" value="1"/>
</dbReference>
<dbReference type="Pfam" id="PF00271">
    <property type="entry name" value="Helicase_C"/>
    <property type="match status" value="1"/>
</dbReference>
<dbReference type="SUPFAM" id="SSF52540">
    <property type="entry name" value="P-loop containing nucleoside triphosphate hydrolases"/>
    <property type="match status" value="1"/>
</dbReference>
<evidence type="ECO:0000256" key="5">
    <source>
        <dbReference type="RuleBase" id="RU365068"/>
    </source>
</evidence>
<keyword evidence="6" id="KW-0175">Coiled coil</keyword>
<evidence type="ECO:0000256" key="7">
    <source>
        <dbReference type="SAM" id="MobiDB-lite"/>
    </source>
</evidence>
<evidence type="ECO:0000313" key="10">
    <source>
        <dbReference type="EMBL" id="KAI1878854.1"/>
    </source>
</evidence>
<dbReference type="Proteomes" id="UP000829685">
    <property type="component" value="Unassembled WGS sequence"/>
</dbReference>
<protein>
    <recommendedName>
        <fullName evidence="5">ATP-dependent RNA helicase</fullName>
        <ecNumber evidence="5">3.6.4.13</ecNumber>
    </recommendedName>
</protein>
<comment type="similarity">
    <text evidence="5">Belongs to the DEAD box helicase family.</text>
</comment>
<accession>A0A9P9WTI9</accession>
<dbReference type="Gene3D" id="3.40.50.300">
    <property type="entry name" value="P-loop containing nucleotide triphosphate hydrolases"/>
    <property type="match status" value="2"/>
</dbReference>
<keyword evidence="11" id="KW-1185">Reference proteome</keyword>
<name>A0A9P9WTI9_9PEZI</name>
<dbReference type="PROSITE" id="PS51194">
    <property type="entry name" value="HELICASE_CTER"/>
    <property type="match status" value="1"/>
</dbReference>
<dbReference type="SMART" id="SM00490">
    <property type="entry name" value="HELICc"/>
    <property type="match status" value="1"/>
</dbReference>
<proteinExistence type="inferred from homology"/>
<evidence type="ECO:0000256" key="3">
    <source>
        <dbReference type="ARBA" id="ARBA00022840"/>
    </source>
</evidence>
<dbReference type="GO" id="GO:0003724">
    <property type="term" value="F:RNA helicase activity"/>
    <property type="evidence" value="ECO:0007669"/>
    <property type="project" value="UniProtKB-EC"/>
</dbReference>
<feature type="coiled-coil region" evidence="6">
    <location>
        <begin position="818"/>
        <end position="852"/>
    </location>
</feature>
<dbReference type="GO" id="GO:0003723">
    <property type="term" value="F:RNA binding"/>
    <property type="evidence" value="ECO:0007669"/>
    <property type="project" value="UniProtKB-UniRule"/>
</dbReference>
<evidence type="ECO:0000256" key="1">
    <source>
        <dbReference type="ARBA" id="ARBA00022741"/>
    </source>
</evidence>
<dbReference type="InterPro" id="IPR014001">
    <property type="entry name" value="Helicase_ATP-bd"/>
</dbReference>
<feature type="compositionally biased region" description="Low complexity" evidence="7">
    <location>
        <begin position="630"/>
        <end position="640"/>
    </location>
</feature>
<dbReference type="CDD" id="cd18787">
    <property type="entry name" value="SF2_C_DEAD"/>
    <property type="match status" value="1"/>
</dbReference>
<reference evidence="10" key="1">
    <citation type="submission" date="2021-03" db="EMBL/GenBank/DDBJ databases">
        <title>Revisited historic fungal species revealed as producer of novel bioactive compounds through whole genome sequencing and comparative genomics.</title>
        <authorList>
            <person name="Vignolle G.A."/>
            <person name="Hochenegger N."/>
            <person name="Mach R.L."/>
            <person name="Mach-Aigner A.R."/>
            <person name="Javad Rahimi M."/>
            <person name="Salim K.A."/>
            <person name="Chan C.M."/>
            <person name="Lim L.B.L."/>
            <person name="Cai F."/>
            <person name="Druzhinina I.S."/>
            <person name="U'Ren J.M."/>
            <person name="Derntl C."/>
        </authorList>
    </citation>
    <scope>NUCLEOTIDE SEQUENCE</scope>
    <source>
        <strain evidence="10">TUCIM 5799</strain>
    </source>
</reference>
<dbReference type="InterPro" id="IPR001650">
    <property type="entry name" value="Helicase_C-like"/>
</dbReference>
<gene>
    <name evidence="10" type="ORF">JX265_003031</name>
</gene>
<evidence type="ECO:0000259" key="9">
    <source>
        <dbReference type="PROSITE" id="PS51194"/>
    </source>
</evidence>
<comment type="caution">
    <text evidence="10">The sequence shown here is derived from an EMBL/GenBank/DDBJ whole genome shotgun (WGS) entry which is preliminary data.</text>
</comment>
<dbReference type="EC" id="3.6.4.13" evidence="5"/>
<feature type="compositionally biased region" description="Basic residues" evidence="7">
    <location>
        <begin position="167"/>
        <end position="177"/>
    </location>
</feature>
<dbReference type="InterPro" id="IPR011545">
    <property type="entry name" value="DEAD/DEAH_box_helicase_dom"/>
</dbReference>
<feature type="domain" description="Helicase ATP-binding" evidence="8">
    <location>
        <begin position="324"/>
        <end position="579"/>
    </location>
</feature>
<feature type="compositionally biased region" description="Basic and acidic residues" evidence="7">
    <location>
        <begin position="178"/>
        <end position="188"/>
    </location>
</feature>
<dbReference type="GO" id="GO:0005524">
    <property type="term" value="F:ATP binding"/>
    <property type="evidence" value="ECO:0007669"/>
    <property type="project" value="UniProtKB-UniRule"/>
</dbReference>
<feature type="domain" description="Helicase C-terminal" evidence="9">
    <location>
        <begin position="676"/>
        <end position="832"/>
    </location>
</feature>
<comment type="catalytic activity">
    <reaction evidence="5">
        <text>ATP + H2O = ADP + phosphate + H(+)</text>
        <dbReference type="Rhea" id="RHEA:13065"/>
        <dbReference type="ChEBI" id="CHEBI:15377"/>
        <dbReference type="ChEBI" id="CHEBI:15378"/>
        <dbReference type="ChEBI" id="CHEBI:30616"/>
        <dbReference type="ChEBI" id="CHEBI:43474"/>
        <dbReference type="ChEBI" id="CHEBI:456216"/>
        <dbReference type="EC" id="3.6.4.13"/>
    </reaction>
</comment>
<feature type="compositionally biased region" description="Basic and acidic residues" evidence="7">
    <location>
        <begin position="99"/>
        <end position="132"/>
    </location>
</feature>
<evidence type="ECO:0000256" key="2">
    <source>
        <dbReference type="ARBA" id="ARBA00022801"/>
    </source>
</evidence>